<evidence type="ECO:0000256" key="3">
    <source>
        <dbReference type="PROSITE-ProRule" id="PRU00221"/>
    </source>
</evidence>
<feature type="repeat" description="WD" evidence="3">
    <location>
        <begin position="1168"/>
        <end position="1209"/>
    </location>
</feature>
<dbReference type="InterPro" id="IPR059179">
    <property type="entry name" value="MLKL-like_MCAfunc"/>
</dbReference>
<dbReference type="CDD" id="cd00200">
    <property type="entry name" value="WD40"/>
    <property type="match status" value="2"/>
</dbReference>
<dbReference type="Pfam" id="PF00400">
    <property type="entry name" value="WD40"/>
    <property type="match status" value="8"/>
</dbReference>
<dbReference type="PROSITE" id="PS50082">
    <property type="entry name" value="WD_REPEATS_2"/>
    <property type="match status" value="12"/>
</dbReference>
<comment type="caution">
    <text evidence="7">The sequence shown here is derived from an EMBL/GenBank/DDBJ whole genome shotgun (WGS) entry which is preliminary data.</text>
</comment>
<feature type="domain" description="WDR90 4th beta-propeller" evidence="5">
    <location>
        <begin position="1174"/>
        <end position="1299"/>
    </location>
</feature>
<dbReference type="InterPro" id="IPR055440">
    <property type="entry name" value="Beta-prop_WDR90_4th"/>
</dbReference>
<feature type="repeat" description="WD" evidence="3">
    <location>
        <begin position="1210"/>
        <end position="1251"/>
    </location>
</feature>
<dbReference type="EMBL" id="JAACJJ010000058">
    <property type="protein sequence ID" value="KAF5310182.1"/>
    <property type="molecule type" value="Genomic_DNA"/>
</dbReference>
<feature type="domain" description="Nephrocystin 3-like N-terminal" evidence="6">
    <location>
        <begin position="343"/>
        <end position="520"/>
    </location>
</feature>
<feature type="compositionally biased region" description="Polar residues" evidence="4">
    <location>
        <begin position="49"/>
        <end position="66"/>
    </location>
</feature>
<sequence length="1444" mass="156248">MKLKEKLGKLAQRIQAKIGGSSASASPSNSNRGSIDSASGARNPGAGNNARQTVQTASGGNVTLNQTHHEDPTGPSQSAPPPPSNVPTTPGSAVGQGHGGETTLTSTPSPTSVSVVLVATTGGGCGDNPGGSPTFPAVDSADYQVQDSDWKSIAKDVLVVAWTGMEMLLKKVEKCLDGTLAKTPVAAVNALIEIKNAVGDNKGAIEQLIIQTADRLLAVDEAVDQDVIRYQDVSNSLKPRMVAFVGTLRTEINELQKLAGKQVFRRVLENEADKKAVEDGFKRIAEATKTLQLSIALGIERKVDDIHSEIKLAQLDRFRARKAIYNADLGGGAIVTREACTKGTREEILEDITRWADDTSADSPPVFWLTGNAGSGKTTIAYTIAQHFEKLEMTEPAGQHAILGASFHCSRQFEETRRQIHIIPTLAYELAQKSRSFLHALHKANKFGSVDKLDKQVEDLFAGPWQLAVSQRYAEFPSYLIVVDALDEIEAQGGSGFLCDMLETIKQYHLQGLKFFFTSRPDPTVTALFDPSISKLVYRLQDVSIMSIETDIAKFLQSKLPHLKDQKELDDMVQLADGLFISAATIVRYLTPHRSITEGEQRKRLSKLHVGQSFAVSSGLLIDQLYQQILYDAFSDFDDDLFDSRLSILHTFLCTSERTSTSVIAALLYEFDIDIQVVNAVLETLYAVLYYEDGQVLWYHASFPDFIFNEMRSNFVFEGQQFSMTCNVSQHHALLTKSCFAIMKKSLCFNIGNIPSSFVLDSEDLELAHRVDVNINVFLKYASQHWSYHFTQSNHENGKGFSALITDFLYIHVLFWIEAMNLLGSSGRCSTMLKHTSKWILKNTSGGLELAANILEAANFATYFVANPPVLSTPHLYISALATWSTGSAISQQWKRYFPGIPSFTHRKPSNIPLIRIQTGASVNSVVFSSNETHIVSGLNDKSVKVWDISTGVELHELNGHTGVVNSVAFSSDGSHIVSGSDDRSVRVWDASNGTELLVLNGHTSIVKSVAFSSDSTCIVSGSNDLSVRVWDASNGTELLVLNGHADWVNSVAFSPDGTHIVSGSDDESVRVWGASNGTELLVLKGHTDWVNSVAFSSDGTCIVSGSNDLSVRVWDASSGARLQVFDGHTNLVRSVAFSSDGTRIVSGSDDRSVRVWDASNGTELLVLNGHIDRVNSVAFSSDGSHIVSGSDDRSVRVWDASTSFELQVLNGHTSIVKSVAFSPDSTCIVSGSNDQSVRVWDASNGTELLVLNGHADWVNSVAFSSDGACIVSGSNDQSVQLWNAYTGAELQEINGHTGEVNSVAFSSDGTCIVSGSDDRSVRVWDAANGTELLVLNGHTDRVNSVAFSPDGTCILSGSDDKSMWVWDATDSAEPLVLSGHTAWFNSVPPFSDGTCIVSGSNTEDASSGAEQQVFDDHTSIVRSVAFSSNGTRIVSGSDDGSVW</sequence>
<name>A0A8H5ERX5_9AGAR</name>
<dbReference type="SUPFAM" id="SSF50978">
    <property type="entry name" value="WD40 repeat-like"/>
    <property type="match status" value="2"/>
</dbReference>
<evidence type="ECO:0000259" key="5">
    <source>
        <dbReference type="Pfam" id="PF23342"/>
    </source>
</evidence>
<evidence type="ECO:0000256" key="4">
    <source>
        <dbReference type="SAM" id="MobiDB-lite"/>
    </source>
</evidence>
<dbReference type="SMART" id="SM00320">
    <property type="entry name" value="WD40"/>
    <property type="match status" value="12"/>
</dbReference>
<dbReference type="CDD" id="cd21037">
    <property type="entry name" value="MLKL_NTD"/>
    <property type="match status" value="1"/>
</dbReference>
<evidence type="ECO:0000313" key="7">
    <source>
        <dbReference type="EMBL" id="KAF5310182.1"/>
    </source>
</evidence>
<protein>
    <recommendedName>
        <fullName evidence="9">NACHT domain-containing protein</fullName>
    </recommendedName>
</protein>
<evidence type="ECO:0000256" key="1">
    <source>
        <dbReference type="ARBA" id="ARBA00022574"/>
    </source>
</evidence>
<dbReference type="SUPFAM" id="SSF52540">
    <property type="entry name" value="P-loop containing nucleoside triphosphate hydrolases"/>
    <property type="match status" value="1"/>
</dbReference>
<organism evidence="7 8">
    <name type="scientific">Psilocybe cf. subviscida</name>
    <dbReference type="NCBI Taxonomy" id="2480587"/>
    <lineage>
        <taxon>Eukaryota</taxon>
        <taxon>Fungi</taxon>
        <taxon>Dikarya</taxon>
        <taxon>Basidiomycota</taxon>
        <taxon>Agaricomycotina</taxon>
        <taxon>Agaricomycetes</taxon>
        <taxon>Agaricomycetidae</taxon>
        <taxon>Agaricales</taxon>
        <taxon>Agaricineae</taxon>
        <taxon>Strophariaceae</taxon>
        <taxon>Psilocybe</taxon>
    </lineage>
</organism>
<feature type="compositionally biased region" description="Low complexity" evidence="4">
    <location>
        <begin position="19"/>
        <end position="34"/>
    </location>
</feature>
<dbReference type="InterPro" id="IPR015943">
    <property type="entry name" value="WD40/YVTN_repeat-like_dom_sf"/>
</dbReference>
<evidence type="ECO:0000259" key="6">
    <source>
        <dbReference type="Pfam" id="PF24883"/>
    </source>
</evidence>
<dbReference type="Gene3D" id="3.40.50.300">
    <property type="entry name" value="P-loop containing nucleotide triphosphate hydrolases"/>
    <property type="match status" value="1"/>
</dbReference>
<dbReference type="InterPro" id="IPR027417">
    <property type="entry name" value="P-loop_NTPase"/>
</dbReference>
<feature type="repeat" description="WD" evidence="3">
    <location>
        <begin position="1042"/>
        <end position="1083"/>
    </location>
</feature>
<feature type="repeat" description="WD" evidence="3">
    <location>
        <begin position="1126"/>
        <end position="1167"/>
    </location>
</feature>
<dbReference type="InterPro" id="IPR001680">
    <property type="entry name" value="WD40_rpt"/>
</dbReference>
<dbReference type="InterPro" id="IPR056884">
    <property type="entry name" value="NPHP3-like_N"/>
</dbReference>
<evidence type="ECO:0000313" key="8">
    <source>
        <dbReference type="Proteomes" id="UP000567179"/>
    </source>
</evidence>
<feature type="repeat" description="WD" evidence="3">
    <location>
        <begin position="1084"/>
        <end position="1125"/>
    </location>
</feature>
<dbReference type="PANTHER" id="PTHR44019">
    <property type="entry name" value="WD REPEAT-CONTAINING PROTEIN 55"/>
    <property type="match status" value="1"/>
</dbReference>
<feature type="repeat" description="WD" evidence="3">
    <location>
        <begin position="1000"/>
        <end position="1041"/>
    </location>
</feature>
<dbReference type="PROSITE" id="PS00678">
    <property type="entry name" value="WD_REPEATS_1"/>
    <property type="match status" value="7"/>
</dbReference>
<dbReference type="PRINTS" id="PR00320">
    <property type="entry name" value="GPROTEINBRPT"/>
</dbReference>
<feature type="region of interest" description="Disordered" evidence="4">
    <location>
        <begin position="17"/>
        <end position="111"/>
    </location>
</feature>
<evidence type="ECO:0000256" key="2">
    <source>
        <dbReference type="ARBA" id="ARBA00022737"/>
    </source>
</evidence>
<keyword evidence="2" id="KW-0677">Repeat</keyword>
<dbReference type="Gene3D" id="2.130.10.10">
    <property type="entry name" value="YVTN repeat-like/Quinoprotein amine dehydrogenase"/>
    <property type="match status" value="7"/>
</dbReference>
<dbReference type="OrthoDB" id="538223at2759"/>
<feature type="repeat" description="WD" evidence="3">
    <location>
        <begin position="1294"/>
        <end position="1335"/>
    </location>
</feature>
<dbReference type="PANTHER" id="PTHR44019:SF8">
    <property type="entry name" value="POC1 CENTRIOLAR PROTEIN HOMOLOG"/>
    <property type="match status" value="1"/>
</dbReference>
<feature type="repeat" description="WD" evidence="3">
    <location>
        <begin position="958"/>
        <end position="999"/>
    </location>
</feature>
<dbReference type="Pfam" id="PF23342">
    <property type="entry name" value="WDR90_beta-prop_4th"/>
    <property type="match status" value="1"/>
</dbReference>
<keyword evidence="1 3" id="KW-0853">WD repeat</keyword>
<feature type="repeat" description="WD" evidence="3">
    <location>
        <begin position="1415"/>
        <end position="1444"/>
    </location>
</feature>
<feature type="compositionally biased region" description="Low complexity" evidence="4">
    <location>
        <begin position="102"/>
        <end position="111"/>
    </location>
</feature>
<dbReference type="Proteomes" id="UP000567179">
    <property type="component" value="Unassembled WGS sequence"/>
</dbReference>
<reference evidence="7 8" key="1">
    <citation type="journal article" date="2020" name="ISME J.">
        <title>Uncovering the hidden diversity of litter-decomposition mechanisms in mushroom-forming fungi.</title>
        <authorList>
            <person name="Floudas D."/>
            <person name="Bentzer J."/>
            <person name="Ahren D."/>
            <person name="Johansson T."/>
            <person name="Persson P."/>
            <person name="Tunlid A."/>
        </authorList>
    </citation>
    <scope>NUCLEOTIDE SEQUENCE [LARGE SCALE GENOMIC DNA]</scope>
    <source>
        <strain evidence="7 8">CBS 101986</strain>
    </source>
</reference>
<dbReference type="InterPro" id="IPR020472">
    <property type="entry name" value="WD40_PAC1"/>
</dbReference>
<dbReference type="Pfam" id="PF24883">
    <property type="entry name" value="NPHP3_N"/>
    <property type="match status" value="1"/>
</dbReference>
<feature type="repeat" description="WD" evidence="3">
    <location>
        <begin position="1336"/>
        <end position="1377"/>
    </location>
</feature>
<evidence type="ECO:0008006" key="9">
    <source>
        <dbReference type="Google" id="ProtNLM"/>
    </source>
</evidence>
<feature type="repeat" description="WD" evidence="3">
    <location>
        <begin position="1252"/>
        <end position="1293"/>
    </location>
</feature>
<dbReference type="InterPro" id="IPR036322">
    <property type="entry name" value="WD40_repeat_dom_sf"/>
</dbReference>
<feature type="repeat" description="WD" evidence="3">
    <location>
        <begin position="923"/>
        <end position="957"/>
    </location>
</feature>
<gene>
    <name evidence="7" type="ORF">D9619_010450</name>
</gene>
<dbReference type="InterPro" id="IPR050505">
    <property type="entry name" value="WDR55/POC1"/>
</dbReference>
<dbReference type="InterPro" id="IPR019775">
    <property type="entry name" value="WD40_repeat_CS"/>
</dbReference>
<dbReference type="PROSITE" id="PS50294">
    <property type="entry name" value="WD_REPEATS_REGION"/>
    <property type="match status" value="12"/>
</dbReference>
<accession>A0A8H5ERX5</accession>
<proteinExistence type="predicted"/>
<keyword evidence="8" id="KW-1185">Reference proteome</keyword>